<keyword evidence="2" id="KW-1185">Reference proteome</keyword>
<dbReference type="EMBL" id="MN602266">
    <property type="protein sequence ID" value="QGH74622.1"/>
    <property type="molecule type" value="Genomic_DNA"/>
</dbReference>
<sequence>MTDLVTHAVTFDNGSDMYLTEKQLKKMKETIGTKGYFVEGIEPREPSKELKRHNLAFSSLVGAMNAKQMGEDAISVSSSLEESIMEDLYEGLMEILD</sequence>
<dbReference type="Proteomes" id="UP000594402">
    <property type="component" value="Segment"/>
</dbReference>
<protein>
    <submittedName>
        <fullName evidence="1">Uncharacterized protein</fullName>
    </submittedName>
</protein>
<evidence type="ECO:0000313" key="2">
    <source>
        <dbReference type="Proteomes" id="UP000594402"/>
    </source>
</evidence>
<name>A0A7S5FQH3_9CAUD</name>
<proteinExistence type="predicted"/>
<organism evidence="1 2">
    <name type="scientific">Bacteriophage DSS3_VP1</name>
    <dbReference type="NCBI Taxonomy" id="2664196"/>
    <lineage>
        <taxon>Viruses</taxon>
        <taxon>Duplodnaviria</taxon>
        <taxon>Heunggongvirae</taxon>
        <taxon>Uroviricota</taxon>
        <taxon>Caudoviricetes</taxon>
        <taxon>Naomviridae</taxon>
        <taxon>Noahvirus</taxon>
        <taxon>Noahvirus arc</taxon>
    </lineage>
</organism>
<reference evidence="1 2" key="1">
    <citation type="submission" date="2019-10" db="EMBL/GenBank/DDBJ databases">
        <title>Isolation and characterisation of a new family of globally distributed lytic roseophage, the Naomivirus.</title>
        <authorList>
            <person name="Rihtman B."/>
            <person name="Puxty R.J."/>
            <person name="Hapeshi A."/>
            <person name="Zhan Y."/>
            <person name="Michinevski S."/>
            <person name="Waterfield N.R."/>
            <person name="Chen F."/>
            <person name="Millard A.D."/>
            <person name="Scanlan D.J."/>
            <person name="Chen Y."/>
        </authorList>
    </citation>
    <scope>NUCLEOTIDE SEQUENCE [LARGE SCALE GENOMIC DNA]</scope>
</reference>
<evidence type="ECO:0000313" key="1">
    <source>
        <dbReference type="EMBL" id="QGH74622.1"/>
    </source>
</evidence>
<accession>A0A7S5FQH3</accession>
<gene>
    <name evidence="1" type="ORF">DSS3VP1_00054</name>
</gene>